<accession>A0ABQ6ZCK6</accession>
<keyword evidence="2" id="KW-0186">Copper</keyword>
<dbReference type="RefSeq" id="WP_162339243.1">
    <property type="nucleotide sequence ID" value="NZ_JBHSRQ010000012.1"/>
</dbReference>
<comment type="similarity">
    <text evidence="1">Belongs to the SCO1/2 family.</text>
</comment>
<evidence type="ECO:0000313" key="5">
    <source>
        <dbReference type="EMBL" id="KAF1721406.1"/>
    </source>
</evidence>
<dbReference type="SUPFAM" id="SSF52833">
    <property type="entry name" value="Thioredoxin-like"/>
    <property type="match status" value="1"/>
</dbReference>
<proteinExistence type="inferred from homology"/>
<reference evidence="5 6" key="1">
    <citation type="submission" date="2017-10" db="EMBL/GenBank/DDBJ databases">
        <title>Whole genome sequencing of members of genus Pseudoxanthomonas.</title>
        <authorList>
            <person name="Kumar S."/>
            <person name="Bansal K."/>
            <person name="Kaur A."/>
            <person name="Patil P."/>
            <person name="Sharma S."/>
            <person name="Patil P.B."/>
        </authorList>
    </citation>
    <scope>NUCLEOTIDE SEQUENCE [LARGE SCALE GENOMIC DNA]</scope>
    <source>
        <strain evidence="5 6">DSM 17109</strain>
    </source>
</reference>
<keyword evidence="3" id="KW-0732">Signal</keyword>
<keyword evidence="6" id="KW-1185">Reference proteome</keyword>
<evidence type="ECO:0000256" key="2">
    <source>
        <dbReference type="ARBA" id="ARBA00023008"/>
    </source>
</evidence>
<dbReference type="Gene3D" id="3.40.30.10">
    <property type="entry name" value="Glutaredoxin"/>
    <property type="match status" value="1"/>
</dbReference>
<dbReference type="CDD" id="cd02968">
    <property type="entry name" value="SCO"/>
    <property type="match status" value="1"/>
</dbReference>
<dbReference type="Pfam" id="PF02630">
    <property type="entry name" value="SCO1-SenC"/>
    <property type="match status" value="1"/>
</dbReference>
<feature type="chain" id="PRO_5046653825" evidence="3">
    <location>
        <begin position="21"/>
        <end position="188"/>
    </location>
</feature>
<dbReference type="EMBL" id="PDWW01000038">
    <property type="protein sequence ID" value="KAF1721406.1"/>
    <property type="molecule type" value="Genomic_DNA"/>
</dbReference>
<dbReference type="InterPro" id="IPR013766">
    <property type="entry name" value="Thioredoxin_domain"/>
</dbReference>
<gene>
    <name evidence="5" type="ORF">CSC78_18000</name>
</gene>
<evidence type="ECO:0000259" key="4">
    <source>
        <dbReference type="PROSITE" id="PS51352"/>
    </source>
</evidence>
<feature type="signal peptide" evidence="3">
    <location>
        <begin position="1"/>
        <end position="20"/>
    </location>
</feature>
<name>A0ABQ6ZCK6_9GAMM</name>
<dbReference type="InterPro" id="IPR036249">
    <property type="entry name" value="Thioredoxin-like_sf"/>
</dbReference>
<dbReference type="Proteomes" id="UP000781710">
    <property type="component" value="Unassembled WGS sequence"/>
</dbReference>
<dbReference type="PANTHER" id="PTHR12151">
    <property type="entry name" value="ELECTRON TRANSPORT PROTIN SCO1/SENC FAMILY MEMBER"/>
    <property type="match status" value="1"/>
</dbReference>
<protein>
    <submittedName>
        <fullName evidence="5">SCO family protein</fullName>
    </submittedName>
</protein>
<dbReference type="PROSITE" id="PS51352">
    <property type="entry name" value="THIOREDOXIN_2"/>
    <property type="match status" value="1"/>
</dbReference>
<dbReference type="InterPro" id="IPR003782">
    <property type="entry name" value="SCO1/SenC"/>
</dbReference>
<evidence type="ECO:0000256" key="1">
    <source>
        <dbReference type="ARBA" id="ARBA00010996"/>
    </source>
</evidence>
<evidence type="ECO:0000313" key="6">
    <source>
        <dbReference type="Proteomes" id="UP000781710"/>
    </source>
</evidence>
<dbReference type="PANTHER" id="PTHR12151:SF25">
    <property type="entry name" value="LINALOOL DEHYDRATASE_ISOMERASE DOMAIN-CONTAINING PROTEIN"/>
    <property type="match status" value="1"/>
</dbReference>
<sequence>MKMPSLFLSALLAMAAPLHAQSLPGDSVYHLPAATQDADGHPVAWSSLRGQARVVSMFYTHCHLMCPLILENAKSVQKQLTPDERRRLGVVMVSLDPARDTPAAMREVAKRHRAPDGWQFLTPADNDVRAIASVLDVRYRFREDGSINHTSVLVLLDAEGRVRARSEVNGAAADPVFLIQVKALLAGP</sequence>
<organism evidence="5 6">
    <name type="scientific">Pseudoxanthomonas japonensis</name>
    <dbReference type="NCBI Taxonomy" id="69284"/>
    <lineage>
        <taxon>Bacteria</taxon>
        <taxon>Pseudomonadati</taxon>
        <taxon>Pseudomonadota</taxon>
        <taxon>Gammaproteobacteria</taxon>
        <taxon>Lysobacterales</taxon>
        <taxon>Lysobacteraceae</taxon>
        <taxon>Pseudoxanthomonas</taxon>
    </lineage>
</organism>
<feature type="domain" description="Thioredoxin" evidence="4">
    <location>
        <begin position="22"/>
        <end position="186"/>
    </location>
</feature>
<evidence type="ECO:0000256" key="3">
    <source>
        <dbReference type="SAM" id="SignalP"/>
    </source>
</evidence>
<comment type="caution">
    <text evidence="5">The sequence shown here is derived from an EMBL/GenBank/DDBJ whole genome shotgun (WGS) entry which is preliminary data.</text>
</comment>